<dbReference type="Gene3D" id="3.40.50.850">
    <property type="entry name" value="Isochorismatase-like"/>
    <property type="match status" value="1"/>
</dbReference>
<dbReference type="EC" id="3.3.2.1" evidence="4"/>
<reference evidence="4" key="1">
    <citation type="submission" date="2020-02" db="EMBL/GenBank/DDBJ databases">
        <authorList>
            <person name="Meier V. D."/>
        </authorList>
    </citation>
    <scope>NUCLEOTIDE SEQUENCE</scope>
    <source>
        <strain evidence="4">AVDCRST_MAG06</strain>
    </source>
</reference>
<proteinExistence type="predicted"/>
<organism evidence="4">
    <name type="scientific">uncultured Nocardioides sp</name>
    <dbReference type="NCBI Taxonomy" id="198441"/>
    <lineage>
        <taxon>Bacteria</taxon>
        <taxon>Bacillati</taxon>
        <taxon>Actinomycetota</taxon>
        <taxon>Actinomycetes</taxon>
        <taxon>Propionibacteriales</taxon>
        <taxon>Nocardioidaceae</taxon>
        <taxon>Nocardioides</taxon>
        <taxon>environmental samples</taxon>
    </lineage>
</organism>
<dbReference type="PANTHER" id="PTHR43540:SF1">
    <property type="entry name" value="ISOCHORISMATASE HYDROLASE"/>
    <property type="match status" value="1"/>
</dbReference>
<accession>A0A6J4NFU4</accession>
<protein>
    <submittedName>
        <fullName evidence="4">Isochorismatase</fullName>
        <ecNumber evidence="4">3.3.2.1</ecNumber>
    </submittedName>
</protein>
<sequence length="161" mass="17132">MSQPSSRPQPGNEHPDVLHTLGHGIPAPDLPDLDRLALLVVDVQRGFDDADLLITKHVNSCFHGKPGLHQWLHDQELQGIVIAGITTNHCCETTARVGANLGHHVVFVLDATHTFDRPAPDGTMVGADQLAAVTAANLHGEFAAVANTHHLLDAAGHSTRA</sequence>
<dbReference type="InterPro" id="IPR000868">
    <property type="entry name" value="Isochorismatase-like_dom"/>
</dbReference>
<name>A0A6J4NFU4_9ACTN</name>
<evidence type="ECO:0000256" key="1">
    <source>
        <dbReference type="ARBA" id="ARBA00022801"/>
    </source>
</evidence>
<dbReference type="PANTHER" id="PTHR43540">
    <property type="entry name" value="PEROXYUREIDOACRYLATE/UREIDOACRYLATE AMIDOHYDROLASE-RELATED"/>
    <property type="match status" value="1"/>
</dbReference>
<dbReference type="SUPFAM" id="SSF52499">
    <property type="entry name" value="Isochorismatase-like hydrolases"/>
    <property type="match status" value="1"/>
</dbReference>
<feature type="region of interest" description="Disordered" evidence="2">
    <location>
        <begin position="1"/>
        <end position="23"/>
    </location>
</feature>
<dbReference type="RefSeq" id="WP_295657754.1">
    <property type="nucleotide sequence ID" value="NZ_CADCUP010000090.1"/>
</dbReference>
<dbReference type="GO" id="GO:0008908">
    <property type="term" value="F:isochorismatase activity"/>
    <property type="evidence" value="ECO:0007669"/>
    <property type="project" value="UniProtKB-EC"/>
</dbReference>
<dbReference type="InterPro" id="IPR036380">
    <property type="entry name" value="Isochorismatase-like_sf"/>
</dbReference>
<dbReference type="Pfam" id="PF00857">
    <property type="entry name" value="Isochorismatase"/>
    <property type="match status" value="1"/>
</dbReference>
<dbReference type="InterPro" id="IPR050272">
    <property type="entry name" value="Isochorismatase-like_hydrls"/>
</dbReference>
<feature type="domain" description="Isochorismatase-like" evidence="3">
    <location>
        <begin position="50"/>
        <end position="127"/>
    </location>
</feature>
<evidence type="ECO:0000259" key="3">
    <source>
        <dbReference type="Pfam" id="PF00857"/>
    </source>
</evidence>
<evidence type="ECO:0000313" key="4">
    <source>
        <dbReference type="EMBL" id="CAA9386591.1"/>
    </source>
</evidence>
<dbReference type="AlphaFoldDB" id="A0A6J4NFU4"/>
<dbReference type="EMBL" id="CADCUP010000090">
    <property type="protein sequence ID" value="CAA9386591.1"/>
    <property type="molecule type" value="Genomic_DNA"/>
</dbReference>
<gene>
    <name evidence="4" type="ORF">AVDCRST_MAG06-1302</name>
</gene>
<evidence type="ECO:0000256" key="2">
    <source>
        <dbReference type="SAM" id="MobiDB-lite"/>
    </source>
</evidence>
<keyword evidence="1 4" id="KW-0378">Hydrolase</keyword>